<organism evidence="5 6">
    <name type="scientific">Streptomyces halobius</name>
    <dbReference type="NCBI Taxonomy" id="2879846"/>
    <lineage>
        <taxon>Bacteria</taxon>
        <taxon>Bacillati</taxon>
        <taxon>Actinomycetota</taxon>
        <taxon>Actinomycetes</taxon>
        <taxon>Kitasatosporales</taxon>
        <taxon>Streptomycetaceae</taxon>
        <taxon>Streptomyces</taxon>
    </lineage>
</organism>
<keyword evidence="3" id="KW-0472">Membrane</keyword>
<feature type="domain" description="Prepilin type IV endopeptidase peptidase" evidence="4">
    <location>
        <begin position="100"/>
        <end position="210"/>
    </location>
</feature>
<evidence type="ECO:0000256" key="2">
    <source>
        <dbReference type="RuleBase" id="RU003793"/>
    </source>
</evidence>
<protein>
    <submittedName>
        <fullName evidence="5">A24 family peptidase</fullName>
    </submittedName>
</protein>
<dbReference type="PANTHER" id="PTHR30487">
    <property type="entry name" value="TYPE 4 PREPILIN-LIKE PROTEINS LEADER PEPTIDE-PROCESSING ENZYME"/>
    <property type="match status" value="1"/>
</dbReference>
<comment type="similarity">
    <text evidence="1 2">Belongs to the peptidase A24 family.</text>
</comment>
<dbReference type="EMBL" id="CP086322">
    <property type="protein sequence ID" value="UQA93350.1"/>
    <property type="molecule type" value="Genomic_DNA"/>
</dbReference>
<gene>
    <name evidence="5" type="ORF">K9S39_17200</name>
</gene>
<evidence type="ECO:0000313" key="5">
    <source>
        <dbReference type="EMBL" id="UQA93350.1"/>
    </source>
</evidence>
<accession>A0ABY4M6F7</accession>
<name>A0ABY4M6F7_9ACTN</name>
<sequence length="251" mass="25949">MPLTLPLLVALAAAYGAAAGLLIPRPAHRLAVEPEEEWRAVCPGEHAITGVARGWLGRGRCPDCGTYGPRTLLTAAVTALACAALATATGPRPELAAWLIMTPVTVLLTVVDWRVNRLPDELTLPLAALAAGPLGLVGWLTGEPGAWRRALLGGLLLGAFYLLLFVVNPAGIGLGDVKLAVGLGIALGWYGWRTVVVGGAAGVLLGALYGAGLMLARRLRRADREQRTATMPLGPFMITGAFCGLLLGAAA</sequence>
<proteinExistence type="inferred from homology"/>
<evidence type="ECO:0000256" key="1">
    <source>
        <dbReference type="ARBA" id="ARBA00005801"/>
    </source>
</evidence>
<evidence type="ECO:0000313" key="6">
    <source>
        <dbReference type="Proteomes" id="UP000830115"/>
    </source>
</evidence>
<reference evidence="5" key="1">
    <citation type="submission" date="2021-10" db="EMBL/GenBank/DDBJ databases">
        <title>Streptomyces nigrumlapis sp.nov.,an antimicrobial producing actinobacterium isolated from Black Gobi rocks.</title>
        <authorList>
            <person name="Wen Y."/>
            <person name="Zhang W."/>
            <person name="Liu X.G."/>
        </authorList>
    </citation>
    <scope>NUCLEOTIDE SEQUENCE</scope>
    <source>
        <strain evidence="5">ST13-2-2</strain>
    </source>
</reference>
<dbReference type="InterPro" id="IPR014032">
    <property type="entry name" value="Peptidase_A24A_bac"/>
</dbReference>
<dbReference type="PANTHER" id="PTHR30487:SF0">
    <property type="entry name" value="PREPILIN LEADER PEPTIDASE_N-METHYLTRANSFERASE-RELATED"/>
    <property type="match status" value="1"/>
</dbReference>
<feature type="transmembrane region" description="Helical" evidence="3">
    <location>
        <begin position="95"/>
        <end position="115"/>
    </location>
</feature>
<keyword evidence="6" id="KW-1185">Reference proteome</keyword>
<dbReference type="InterPro" id="IPR000045">
    <property type="entry name" value="Prepilin_IV_endopep_pep"/>
</dbReference>
<dbReference type="Gene3D" id="1.20.120.1220">
    <property type="match status" value="1"/>
</dbReference>
<evidence type="ECO:0000259" key="4">
    <source>
        <dbReference type="Pfam" id="PF01478"/>
    </source>
</evidence>
<feature type="transmembrane region" description="Helical" evidence="3">
    <location>
        <begin position="198"/>
        <end position="216"/>
    </location>
</feature>
<dbReference type="PRINTS" id="PR00864">
    <property type="entry name" value="PREPILNPTASE"/>
</dbReference>
<evidence type="ECO:0000256" key="3">
    <source>
        <dbReference type="SAM" id="Phobius"/>
    </source>
</evidence>
<feature type="transmembrane region" description="Helical" evidence="3">
    <location>
        <begin position="228"/>
        <end position="250"/>
    </location>
</feature>
<dbReference type="InterPro" id="IPR050882">
    <property type="entry name" value="Prepilin_peptidase/N-MTase"/>
</dbReference>
<dbReference type="Proteomes" id="UP000830115">
    <property type="component" value="Chromosome"/>
</dbReference>
<keyword evidence="3" id="KW-1133">Transmembrane helix</keyword>
<feature type="transmembrane region" description="Helical" evidence="3">
    <location>
        <begin position="122"/>
        <end position="140"/>
    </location>
</feature>
<keyword evidence="3" id="KW-0812">Transmembrane</keyword>
<feature type="transmembrane region" description="Helical" evidence="3">
    <location>
        <begin position="146"/>
        <end position="167"/>
    </location>
</feature>
<dbReference type="Pfam" id="PF01478">
    <property type="entry name" value="Peptidase_A24"/>
    <property type="match status" value="1"/>
</dbReference>